<name>A0AAD7ASJ6_9AGAR</name>
<dbReference type="Proteomes" id="UP001218218">
    <property type="component" value="Unassembled WGS sequence"/>
</dbReference>
<proteinExistence type="predicted"/>
<dbReference type="EMBL" id="JARIHO010000002">
    <property type="protein sequence ID" value="KAJ7366999.1"/>
    <property type="molecule type" value="Genomic_DNA"/>
</dbReference>
<evidence type="ECO:0000313" key="1">
    <source>
        <dbReference type="EMBL" id="KAJ7366999.1"/>
    </source>
</evidence>
<comment type="caution">
    <text evidence="1">The sequence shown here is derived from an EMBL/GenBank/DDBJ whole genome shotgun (WGS) entry which is preliminary data.</text>
</comment>
<gene>
    <name evidence="1" type="ORF">DFH08DRAFT_1004829</name>
</gene>
<protein>
    <submittedName>
        <fullName evidence="1">Uncharacterized protein</fullName>
    </submittedName>
</protein>
<evidence type="ECO:0000313" key="2">
    <source>
        <dbReference type="Proteomes" id="UP001218218"/>
    </source>
</evidence>
<keyword evidence="2" id="KW-1185">Reference proteome</keyword>
<sequence length="201" mass="23096">MTTDSELTQKLLSTAATYLQVFSTLDPDVIAPIQSETYRHEFAPASANQEVRDLLSEPTLMGTCWLSTFHIQSLEWARLADRAPLAANPPAPRSREEFAAHIRHLGGILRSFPVRAKQTWPNPVLKQVVIWADSETEFHPHVRDNDDEDEGKYRGEYVFILTMDQSGEKIEHVLEFVDSKGTERLRGLMARAWKKEEYEWK</sequence>
<organism evidence="1 2">
    <name type="scientific">Mycena albidolilacea</name>
    <dbReference type="NCBI Taxonomy" id="1033008"/>
    <lineage>
        <taxon>Eukaryota</taxon>
        <taxon>Fungi</taxon>
        <taxon>Dikarya</taxon>
        <taxon>Basidiomycota</taxon>
        <taxon>Agaricomycotina</taxon>
        <taxon>Agaricomycetes</taxon>
        <taxon>Agaricomycetidae</taxon>
        <taxon>Agaricales</taxon>
        <taxon>Marasmiineae</taxon>
        <taxon>Mycenaceae</taxon>
        <taxon>Mycena</taxon>
    </lineage>
</organism>
<dbReference type="AlphaFoldDB" id="A0AAD7ASJ6"/>
<reference evidence="1" key="1">
    <citation type="submission" date="2023-03" db="EMBL/GenBank/DDBJ databases">
        <title>Massive genome expansion in bonnet fungi (Mycena s.s.) driven by repeated elements and novel gene families across ecological guilds.</title>
        <authorList>
            <consortium name="Lawrence Berkeley National Laboratory"/>
            <person name="Harder C.B."/>
            <person name="Miyauchi S."/>
            <person name="Viragh M."/>
            <person name="Kuo A."/>
            <person name="Thoen E."/>
            <person name="Andreopoulos B."/>
            <person name="Lu D."/>
            <person name="Skrede I."/>
            <person name="Drula E."/>
            <person name="Henrissat B."/>
            <person name="Morin E."/>
            <person name="Kohler A."/>
            <person name="Barry K."/>
            <person name="LaButti K."/>
            <person name="Morin E."/>
            <person name="Salamov A."/>
            <person name="Lipzen A."/>
            <person name="Mereny Z."/>
            <person name="Hegedus B."/>
            <person name="Baldrian P."/>
            <person name="Stursova M."/>
            <person name="Weitz H."/>
            <person name="Taylor A."/>
            <person name="Grigoriev I.V."/>
            <person name="Nagy L.G."/>
            <person name="Martin F."/>
            <person name="Kauserud H."/>
        </authorList>
    </citation>
    <scope>NUCLEOTIDE SEQUENCE</scope>
    <source>
        <strain evidence="1">CBHHK002</strain>
    </source>
</reference>
<accession>A0AAD7ASJ6</accession>